<evidence type="ECO:0000259" key="8">
    <source>
        <dbReference type="PROSITE" id="PS50893"/>
    </source>
</evidence>
<evidence type="ECO:0000313" key="11">
    <source>
        <dbReference type="Proteomes" id="UP000005259"/>
    </source>
</evidence>
<dbReference type="Pfam" id="PF00005">
    <property type="entry name" value="ABC_tran"/>
    <property type="match status" value="1"/>
</dbReference>
<name>A0A9W3NYA5_BACTU</name>
<comment type="subcellular location">
    <subcellularLocation>
        <location evidence="1">Cell membrane</location>
        <topology evidence="1">Multi-pass membrane protein</topology>
    </subcellularLocation>
</comment>
<dbReference type="InterPro" id="IPR027417">
    <property type="entry name" value="P-loop_NTPase"/>
</dbReference>
<dbReference type="GO" id="GO:0140359">
    <property type="term" value="F:ABC-type transporter activity"/>
    <property type="evidence" value="ECO:0007669"/>
    <property type="project" value="InterPro"/>
</dbReference>
<protein>
    <submittedName>
        <fullName evidence="10">ABC transporter</fullName>
    </submittedName>
</protein>
<feature type="domain" description="ABC transporter" evidence="8">
    <location>
        <begin position="331"/>
        <end position="566"/>
    </location>
</feature>
<dbReference type="PANTHER" id="PTHR24221:SF524">
    <property type="entry name" value="MULTIDRUG RESISTANCE ABC TRANSPORTER ATP-BINDING_PERMEASE PROTEIN BMRA"/>
    <property type="match status" value="1"/>
</dbReference>
<dbReference type="Proteomes" id="UP000005259">
    <property type="component" value="Chromosome"/>
</dbReference>
<feature type="transmembrane region" description="Helical" evidence="7">
    <location>
        <begin position="136"/>
        <end position="153"/>
    </location>
</feature>
<dbReference type="Gene3D" id="3.40.50.300">
    <property type="entry name" value="P-loop containing nucleotide triphosphate hydrolases"/>
    <property type="match status" value="1"/>
</dbReference>
<feature type="transmembrane region" description="Helical" evidence="7">
    <location>
        <begin position="237"/>
        <end position="259"/>
    </location>
</feature>
<dbReference type="InterPro" id="IPR036640">
    <property type="entry name" value="ABC1_TM_sf"/>
</dbReference>
<dbReference type="GO" id="GO:0016887">
    <property type="term" value="F:ATP hydrolysis activity"/>
    <property type="evidence" value="ECO:0007669"/>
    <property type="project" value="InterPro"/>
</dbReference>
<feature type="transmembrane region" description="Helical" evidence="7">
    <location>
        <begin position="53"/>
        <end position="71"/>
    </location>
</feature>
<dbReference type="EMBL" id="CP003752">
    <property type="protein sequence ID" value="AFQ16815.1"/>
    <property type="molecule type" value="Genomic_DNA"/>
</dbReference>
<evidence type="ECO:0000256" key="1">
    <source>
        <dbReference type="ARBA" id="ARBA00004651"/>
    </source>
</evidence>
<evidence type="ECO:0000313" key="10">
    <source>
        <dbReference type="EMBL" id="AFQ16815.1"/>
    </source>
</evidence>
<evidence type="ECO:0000256" key="5">
    <source>
        <dbReference type="ARBA" id="ARBA00022989"/>
    </source>
</evidence>
<dbReference type="KEGG" id="bti:BTG_16895"/>
<dbReference type="CDD" id="cd18551">
    <property type="entry name" value="ABC_6TM_LmrA_like"/>
    <property type="match status" value="1"/>
</dbReference>
<keyword evidence="5 7" id="KW-1133">Transmembrane helix</keyword>
<dbReference type="InterPro" id="IPR003439">
    <property type="entry name" value="ABC_transporter-like_ATP-bd"/>
</dbReference>
<dbReference type="InterPro" id="IPR017871">
    <property type="entry name" value="ABC_transporter-like_CS"/>
</dbReference>
<dbReference type="InterPro" id="IPR003593">
    <property type="entry name" value="AAA+_ATPase"/>
</dbReference>
<dbReference type="SUPFAM" id="SSF52540">
    <property type="entry name" value="P-loop containing nucleoside triphosphate hydrolases"/>
    <property type="match status" value="1"/>
</dbReference>
<dbReference type="PROSITE" id="PS50929">
    <property type="entry name" value="ABC_TM1F"/>
    <property type="match status" value="1"/>
</dbReference>
<dbReference type="GO" id="GO:0005524">
    <property type="term" value="F:ATP binding"/>
    <property type="evidence" value="ECO:0007669"/>
    <property type="project" value="UniProtKB-KW"/>
</dbReference>
<keyword evidence="6 7" id="KW-0472">Membrane</keyword>
<keyword evidence="3" id="KW-0547">Nucleotide-binding</keyword>
<dbReference type="PROSITE" id="PS50893">
    <property type="entry name" value="ABC_TRANSPORTER_2"/>
    <property type="match status" value="1"/>
</dbReference>
<feature type="transmembrane region" description="Helical" evidence="7">
    <location>
        <begin position="18"/>
        <end position="41"/>
    </location>
</feature>
<dbReference type="SUPFAM" id="SSF90123">
    <property type="entry name" value="ABC transporter transmembrane region"/>
    <property type="match status" value="1"/>
</dbReference>
<keyword evidence="2 7" id="KW-0812">Transmembrane</keyword>
<evidence type="ECO:0000256" key="2">
    <source>
        <dbReference type="ARBA" id="ARBA00022692"/>
    </source>
</evidence>
<feature type="transmembrane region" description="Helical" evidence="7">
    <location>
        <begin position="271"/>
        <end position="295"/>
    </location>
</feature>
<dbReference type="AlphaFoldDB" id="A0A9W3NYA5"/>
<organism evidence="10 11">
    <name type="scientific">Bacillus thuringiensis HD-771</name>
    <dbReference type="NCBI Taxonomy" id="1218175"/>
    <lineage>
        <taxon>Bacteria</taxon>
        <taxon>Bacillati</taxon>
        <taxon>Bacillota</taxon>
        <taxon>Bacilli</taxon>
        <taxon>Bacillales</taxon>
        <taxon>Bacillaceae</taxon>
        <taxon>Bacillus</taxon>
        <taxon>Bacillus cereus group</taxon>
    </lineage>
</organism>
<evidence type="ECO:0000256" key="3">
    <source>
        <dbReference type="ARBA" id="ARBA00022741"/>
    </source>
</evidence>
<dbReference type="SMART" id="SM00382">
    <property type="entry name" value="AAA"/>
    <property type="match status" value="1"/>
</dbReference>
<proteinExistence type="predicted"/>
<keyword evidence="4" id="KW-0067">ATP-binding</keyword>
<dbReference type="Gene3D" id="1.20.1560.10">
    <property type="entry name" value="ABC transporter type 1, transmembrane domain"/>
    <property type="match status" value="1"/>
</dbReference>
<dbReference type="GO" id="GO:0005886">
    <property type="term" value="C:plasma membrane"/>
    <property type="evidence" value="ECO:0007669"/>
    <property type="project" value="UniProtKB-SubCell"/>
</dbReference>
<reference evidence="10 11" key="1">
    <citation type="submission" date="2012-08" db="EMBL/GenBank/DDBJ databases">
        <authorList>
            <person name="Doggett N."/>
            <person name="Teshima H."/>
            <person name="Bruce D."/>
            <person name="Detter J.C."/>
            <person name="Johnson S.L."/>
            <person name="Han C."/>
        </authorList>
    </citation>
    <scope>NUCLEOTIDE SEQUENCE [LARGE SCALE GENOMIC DNA]</scope>
    <source>
        <strain evidence="10 11">HD-771</strain>
    </source>
</reference>
<gene>
    <name evidence="10" type="ORF">BTG_16895</name>
</gene>
<dbReference type="InterPro" id="IPR011527">
    <property type="entry name" value="ABC1_TM_dom"/>
</dbReference>
<accession>A0A9W3NYA5</accession>
<feature type="domain" description="ABC transmembrane type-1" evidence="9">
    <location>
        <begin position="22"/>
        <end position="300"/>
    </location>
</feature>
<evidence type="ECO:0000256" key="7">
    <source>
        <dbReference type="SAM" id="Phobius"/>
    </source>
</evidence>
<feature type="transmembrane region" description="Helical" evidence="7">
    <location>
        <begin position="159"/>
        <end position="176"/>
    </location>
</feature>
<sequence>MNVYKILLLAINDKRKKIFLSIIIAVSVLFTIASLLFPLLIKDIVSDVEKGTISTISIVILIAFLILKSILEAINEYMISKFGNIIIRDLQKNIYSEILYYNVSFFDNYHSGEISSRIVNDTEVIKTLVSVHIPRMINGLIVVIGALVLTLILDWKLTIIILLITPLIFGTVLPLMNKLESVGDSQQKEKSIFISKTQETFKNIKMVKSSNSEKIEESSIFECINNLYKANLKESKLFAIVQPIVNLLLILGLLAVAGYGSYRIIDGTLSLSVLIAFIMYAIQMINPIGIIGNFIGEYRKANGSFQSLNTILDSSTRESTGQQCYQFNETLKFNSVSLGISGNKILDNVSFDMKKGETLTIIGPSGSGKTTIINLLEKFYFPNAGTITLDDENINNINTLDIRGNIGIVSQNSPIVSGTILDNLTYGLDRTQIEKEQLDNVIKEANLTNFVNSLKDDLHTYVGESGDRLSGGEKQRINIARLFLKNPDIILLDEPSSSLDIESRQLVSQAMEKLTKDKTVIKITHNLEELLKDDKILFIEDGKVVAKGEHIYLYNNNERYRDFISNQFINQSLELV</sequence>
<dbReference type="PROSITE" id="PS00211">
    <property type="entry name" value="ABC_TRANSPORTER_1"/>
    <property type="match status" value="1"/>
</dbReference>
<evidence type="ECO:0000256" key="6">
    <source>
        <dbReference type="ARBA" id="ARBA00023136"/>
    </source>
</evidence>
<dbReference type="GO" id="GO:0034040">
    <property type="term" value="F:ATPase-coupled lipid transmembrane transporter activity"/>
    <property type="evidence" value="ECO:0007669"/>
    <property type="project" value="TreeGrafter"/>
</dbReference>
<dbReference type="InterPro" id="IPR039421">
    <property type="entry name" value="Type_1_exporter"/>
</dbReference>
<dbReference type="Pfam" id="PF00664">
    <property type="entry name" value="ABC_membrane"/>
    <property type="match status" value="1"/>
</dbReference>
<dbReference type="PANTHER" id="PTHR24221">
    <property type="entry name" value="ATP-BINDING CASSETTE SUB-FAMILY B"/>
    <property type="match status" value="1"/>
</dbReference>
<dbReference type="RefSeq" id="WP_001103734.1">
    <property type="nucleotide sequence ID" value="NC_018500.1"/>
</dbReference>
<evidence type="ECO:0000256" key="4">
    <source>
        <dbReference type="ARBA" id="ARBA00022840"/>
    </source>
</evidence>
<evidence type="ECO:0000259" key="9">
    <source>
        <dbReference type="PROSITE" id="PS50929"/>
    </source>
</evidence>